<dbReference type="Pfam" id="PF10543">
    <property type="entry name" value="ORF6N"/>
    <property type="match status" value="1"/>
</dbReference>
<organism evidence="2 3">
    <name type="scientific">Massilimicrobiota timonensis</name>
    <dbReference type="NCBI Taxonomy" id="1776392"/>
    <lineage>
        <taxon>Bacteria</taxon>
        <taxon>Bacillati</taxon>
        <taxon>Bacillota</taxon>
        <taxon>Erysipelotrichia</taxon>
        <taxon>Erysipelotrichales</taxon>
        <taxon>Erysipelotrichaceae</taxon>
        <taxon>Massilimicrobiota</taxon>
    </lineage>
</organism>
<dbReference type="EMBL" id="JAUDCK010000013">
    <property type="protein sequence ID" value="MDM8195687.1"/>
    <property type="molecule type" value="Genomic_DNA"/>
</dbReference>
<keyword evidence="3" id="KW-1185">Reference proteome</keyword>
<accession>A0ABT7UJN6</accession>
<evidence type="ECO:0000259" key="1">
    <source>
        <dbReference type="Pfam" id="PF10543"/>
    </source>
</evidence>
<evidence type="ECO:0000313" key="3">
    <source>
        <dbReference type="Proteomes" id="UP001529275"/>
    </source>
</evidence>
<reference evidence="3" key="1">
    <citation type="submission" date="2023-06" db="EMBL/GenBank/DDBJ databases">
        <title>Identification and characterization of horizontal gene transfer across gut microbiota members of farm animals based on homology search.</title>
        <authorList>
            <person name="Zeman M."/>
            <person name="Kubasova T."/>
            <person name="Jahodarova E."/>
            <person name="Nykrynova M."/>
            <person name="Rychlik I."/>
        </authorList>
    </citation>
    <scope>NUCLEOTIDE SEQUENCE [LARGE SCALE GENOMIC DNA]</scope>
    <source>
        <strain evidence="3">ET341</strain>
    </source>
</reference>
<dbReference type="SUPFAM" id="SSF56024">
    <property type="entry name" value="Phospholipase D/nuclease"/>
    <property type="match status" value="1"/>
</dbReference>
<name>A0ABT7UJN6_9FIRM</name>
<dbReference type="RefSeq" id="WP_289527547.1">
    <property type="nucleotide sequence ID" value="NZ_JAUDCK010000013.1"/>
</dbReference>
<protein>
    <submittedName>
        <fullName evidence="2">ORF6N domain-containing protein</fullName>
    </submittedName>
</protein>
<proteinExistence type="predicted"/>
<comment type="caution">
    <text evidence="2">The sequence shown here is derived from an EMBL/GenBank/DDBJ whole genome shotgun (WGS) entry which is preliminary data.</text>
</comment>
<gene>
    <name evidence="2" type="ORF">QUV98_05090</name>
</gene>
<dbReference type="Proteomes" id="UP001529275">
    <property type="component" value="Unassembled WGS sequence"/>
</dbReference>
<dbReference type="InterPro" id="IPR018873">
    <property type="entry name" value="KilA-N_DNA-bd_domain"/>
</dbReference>
<evidence type="ECO:0000313" key="2">
    <source>
        <dbReference type="EMBL" id="MDM8195687.1"/>
    </source>
</evidence>
<reference evidence="2 3" key="2">
    <citation type="submission" date="2023-06" db="EMBL/GenBank/DDBJ databases">
        <authorList>
            <person name="Zeman M."/>
            <person name="Kubasova T."/>
            <person name="Jahodarova E."/>
            <person name="Nykrynova M."/>
            <person name="Rychlik I."/>
        </authorList>
    </citation>
    <scope>NUCLEOTIDE SEQUENCE [LARGE SCALE GENOMIC DNA]</scope>
    <source>
        <strain evidence="2 3">ET341</strain>
    </source>
</reference>
<sequence>MATEDRKEVLSQNQIETPVVEIVQPAIEKLIYVIRDKQVMIDSDLAMFYQVETGALNRAVKRNIKRFPDDFRFQLTVEEYENLKCQSGISSLNKNGYGGRRTLPYVFTEQGISMLASVLHSDIAVNVSIGIMRAFVEMRRFIANNALLFERISNVELKQLEYQKQTDEKLEQIFEYISEHEEASQKIFFDGQIYDAFSLIVSLIQKAEKEITLIDGYVDVGTLNLLAKKNEGVSVTVYTHQRTRLSNIDVANFNAQYPALEVKYTSVFHDRFLILDGKTAYHIGASLKDAGKKTFGITLINDESITKDILQRLELETEE</sequence>
<feature type="domain" description="KilA-N DNA-binding" evidence="1">
    <location>
        <begin position="30"/>
        <end position="118"/>
    </location>
</feature>